<dbReference type="Proteomes" id="UP000652307">
    <property type="component" value="Unassembled WGS sequence"/>
</dbReference>
<dbReference type="GO" id="GO:0006412">
    <property type="term" value="P:translation"/>
    <property type="evidence" value="ECO:0007669"/>
    <property type="project" value="UniProtKB-UniRule"/>
</dbReference>
<comment type="subunit">
    <text evidence="6">Part of the 30S ribosomal subunit.</text>
</comment>
<dbReference type="OMA" id="DPECPWH"/>
<dbReference type="InterPro" id="IPR019979">
    <property type="entry name" value="Ribosomal_uS17_CS"/>
</dbReference>
<reference evidence="8" key="2">
    <citation type="journal article" date="2020" name="mSystems">
        <title>Genome- and Community-Level Interaction Insights into Carbon Utilization and Element Cycling Functions of Hydrothermarchaeota in Hydrothermal Sediment.</title>
        <authorList>
            <person name="Zhou Z."/>
            <person name="Liu Y."/>
            <person name="Xu W."/>
            <person name="Pan J."/>
            <person name="Luo Z.H."/>
            <person name="Li M."/>
        </authorList>
    </citation>
    <scope>NUCLEOTIDE SEQUENCE [LARGE SCALE GENOMIC DNA]</scope>
    <source>
        <strain evidence="8">SpSt-1261</strain>
    </source>
</reference>
<dbReference type="CDD" id="cd00364">
    <property type="entry name" value="Ribosomal_uS17"/>
    <property type="match status" value="1"/>
</dbReference>
<gene>
    <name evidence="6" type="primary">rps17</name>
    <name evidence="10" type="ORF">C0188_01910</name>
    <name evidence="8" type="ORF">ENO39_03880</name>
    <name evidence="9" type="ORF">IOK49_03350</name>
</gene>
<dbReference type="RefSeq" id="WP_014557650.1">
    <property type="nucleotide sequence ID" value="NZ_DSFH01000054.1"/>
</dbReference>
<sequence length="116" mass="12810">MGVKKEVKNPGIPGVSIPEKKCNDPNCPFHGTIKVRGMLITGKVVSDKMDGTVVVVHDYLYYDKKYKRYEKRKSKIHAHVSPCLDVKIGDTVIIGETRPISKTVSFVVLGKPTAQG</sequence>
<dbReference type="SUPFAM" id="SSF50249">
    <property type="entry name" value="Nucleic acid-binding proteins"/>
    <property type="match status" value="1"/>
</dbReference>
<dbReference type="PANTHER" id="PTHR10744:SF9">
    <property type="entry name" value="40S RIBOSOMAL PROTEIN S11-RELATED"/>
    <property type="match status" value="1"/>
</dbReference>
<dbReference type="GO" id="GO:0022627">
    <property type="term" value="C:cytosolic small ribosomal subunit"/>
    <property type="evidence" value="ECO:0007669"/>
    <property type="project" value="UniProtKB-UniRule"/>
</dbReference>
<keyword evidence="2 6" id="KW-0699">rRNA-binding</keyword>
<dbReference type="Pfam" id="PF00366">
    <property type="entry name" value="Ribosomal_S17"/>
    <property type="match status" value="1"/>
</dbReference>
<dbReference type="GO" id="GO:0003735">
    <property type="term" value="F:structural constituent of ribosome"/>
    <property type="evidence" value="ECO:0007669"/>
    <property type="project" value="UniProtKB-UniRule"/>
</dbReference>
<dbReference type="HAMAP" id="MF_01345_A">
    <property type="entry name" value="Ribosomal_uS17_A"/>
    <property type="match status" value="1"/>
</dbReference>
<evidence type="ECO:0000313" key="9">
    <source>
        <dbReference type="EMBL" id="MBE9391114.1"/>
    </source>
</evidence>
<dbReference type="InterPro" id="IPR028333">
    <property type="entry name" value="Ribosomal_uS17_arc/euk"/>
</dbReference>
<dbReference type="NCBIfam" id="TIGR03630">
    <property type="entry name" value="uS17_arch"/>
    <property type="match status" value="1"/>
</dbReference>
<dbReference type="PRINTS" id="PR00973">
    <property type="entry name" value="RIBOSOMALS17"/>
</dbReference>
<dbReference type="GeneID" id="12449585"/>
<keyword evidence="4 6" id="KW-0689">Ribosomal protein</keyword>
<evidence type="ECO:0000256" key="4">
    <source>
        <dbReference type="ARBA" id="ARBA00022980"/>
    </source>
</evidence>
<keyword evidence="3 6" id="KW-0694">RNA-binding</keyword>
<dbReference type="InterPro" id="IPR000266">
    <property type="entry name" value="Ribosomal_uS17"/>
</dbReference>
<dbReference type="Proteomes" id="UP000886076">
    <property type="component" value="Unassembled WGS sequence"/>
</dbReference>
<comment type="caution">
    <text evidence="10">The sequence shown here is derived from an EMBL/GenBank/DDBJ whole genome shotgun (WGS) entry which is preliminary data.</text>
</comment>
<dbReference type="InterPro" id="IPR019978">
    <property type="entry name" value="Ribosomal_uS17_archaeal"/>
</dbReference>
<dbReference type="EMBL" id="JADEZV010000002">
    <property type="protein sequence ID" value="MBE9391114.1"/>
    <property type="molecule type" value="Genomic_DNA"/>
</dbReference>
<evidence type="ECO:0000313" key="11">
    <source>
        <dbReference type="Proteomes" id="UP000237153"/>
    </source>
</evidence>
<comment type="function">
    <text evidence="6">One of the primary rRNA binding proteins, it binds specifically to the 5'-end of 16S ribosomal RNA.</text>
</comment>
<evidence type="ECO:0000313" key="10">
    <source>
        <dbReference type="EMBL" id="PMB75726.1"/>
    </source>
</evidence>
<keyword evidence="5 6" id="KW-0687">Ribonucleoprotein</keyword>
<dbReference type="PANTHER" id="PTHR10744">
    <property type="entry name" value="40S RIBOSOMAL PROTEIN S11 FAMILY MEMBER"/>
    <property type="match status" value="1"/>
</dbReference>
<dbReference type="AlphaFoldDB" id="A0A2J6N9U9"/>
<dbReference type="NCBIfam" id="NF006345">
    <property type="entry name" value="PRK08572.1"/>
    <property type="match status" value="1"/>
</dbReference>
<dbReference type="EMBL" id="DSFH01000054">
    <property type="protein sequence ID" value="HEW64178.1"/>
    <property type="molecule type" value="Genomic_DNA"/>
</dbReference>
<evidence type="ECO:0000256" key="2">
    <source>
        <dbReference type="ARBA" id="ARBA00022730"/>
    </source>
</evidence>
<name>A0A2J6N9U9_9CREN</name>
<dbReference type="InterPro" id="IPR012340">
    <property type="entry name" value="NA-bd_OB-fold"/>
</dbReference>
<evidence type="ECO:0000256" key="5">
    <source>
        <dbReference type="ARBA" id="ARBA00023274"/>
    </source>
</evidence>
<comment type="similarity">
    <text evidence="1 6 7">Belongs to the universal ribosomal protein uS17 family.</text>
</comment>
<evidence type="ECO:0000256" key="1">
    <source>
        <dbReference type="ARBA" id="ARBA00010254"/>
    </source>
</evidence>
<dbReference type="PROSITE" id="PS00056">
    <property type="entry name" value="RIBOSOMAL_S17"/>
    <property type="match status" value="1"/>
</dbReference>
<dbReference type="GO" id="GO:0019843">
    <property type="term" value="F:rRNA binding"/>
    <property type="evidence" value="ECO:0007669"/>
    <property type="project" value="UniProtKB-UniRule"/>
</dbReference>
<protein>
    <recommendedName>
        <fullName evidence="6">Small ribosomal subunit protein uS17</fullName>
    </recommendedName>
</protein>
<dbReference type="Gene3D" id="2.40.50.1000">
    <property type="match status" value="1"/>
</dbReference>
<evidence type="ECO:0000313" key="8">
    <source>
        <dbReference type="EMBL" id="HEW64178.1"/>
    </source>
</evidence>
<proteinExistence type="inferred from homology"/>
<evidence type="ECO:0000256" key="7">
    <source>
        <dbReference type="RuleBase" id="RU003872"/>
    </source>
</evidence>
<evidence type="ECO:0000256" key="3">
    <source>
        <dbReference type="ARBA" id="ARBA00022884"/>
    </source>
</evidence>
<evidence type="ECO:0000256" key="6">
    <source>
        <dbReference type="HAMAP-Rule" id="MF_01345"/>
    </source>
</evidence>
<reference evidence="9" key="3">
    <citation type="submission" date="2020-10" db="EMBL/GenBank/DDBJ databases">
        <title>Fervidococcus fontis strain 3639Fd - the first crenarchaeon capable of growth on lipids.</title>
        <authorList>
            <person name="Kochetkova T.V."/>
            <person name="Elcheninov A.G."/>
            <person name="Toschakov S.V."/>
            <person name="Kublanov I.V."/>
        </authorList>
    </citation>
    <scope>NUCLEOTIDE SEQUENCE</scope>
    <source>
        <strain evidence="9">3639Fd</strain>
    </source>
</reference>
<dbReference type="EMBL" id="PNIM01000007">
    <property type="protein sequence ID" value="PMB75726.1"/>
    <property type="molecule type" value="Genomic_DNA"/>
</dbReference>
<accession>A0A2J6N9U9</accession>
<reference evidence="10 11" key="1">
    <citation type="submission" date="2018-01" db="EMBL/GenBank/DDBJ databases">
        <title>Metagenomic assembled genomes from two thermal pools in the Uzon Caldera, Kamchatka, Russia.</title>
        <authorList>
            <person name="Wilkins L."/>
            <person name="Ettinger C."/>
        </authorList>
    </citation>
    <scope>NUCLEOTIDE SEQUENCE [LARGE SCALE GENOMIC DNA]</scope>
    <source>
        <strain evidence="10">ZAV-06</strain>
    </source>
</reference>
<organism evidence="10 11">
    <name type="scientific">Fervidicoccus fontis</name>
    <dbReference type="NCBI Taxonomy" id="683846"/>
    <lineage>
        <taxon>Archaea</taxon>
        <taxon>Thermoproteota</taxon>
        <taxon>Thermoprotei</taxon>
        <taxon>Fervidicoccales</taxon>
        <taxon>Fervidicoccaceae</taxon>
        <taxon>Fervidicoccus</taxon>
    </lineage>
</organism>
<dbReference type="Proteomes" id="UP000237153">
    <property type="component" value="Unassembled WGS sequence"/>
</dbReference>